<gene>
    <name evidence="2" type="ORF">V3851_12280</name>
</gene>
<sequence length="327" mass="34692">MNPKTHGKGDAMKKAVYLTLMGCLAVIAGLFSFAPSIFAAAPASYTLYIDGKVSPAQFPTVVESNTTLIPMKSVLIELNYTTTVDSRTKAITAKNSTGSYITVKPGSNKADINGSEVTLSAPVKALNGTTYIPLSAVRQLTGKSIGADASQGIAWIGEKPTATAPVPAWGVALDQFKAASSQSLLIDEGGQGDIYLLLYQDSPNDPEELYVFYKNKLAKVAFVPDVSGIDEAGLLGYYAGMLDSIVEQYGEPVEGSNVIDRDAIDQSILNQNLMLLANQGYLSSEWNVGNTKTSLLLKATDTGYTISMQFVDASVEAEVEAAMDAIE</sequence>
<dbReference type="InterPro" id="IPR012854">
    <property type="entry name" value="Cu_amine_oxidase-like_N"/>
</dbReference>
<keyword evidence="3" id="KW-1185">Reference proteome</keyword>
<comment type="caution">
    <text evidence="2">The sequence shown here is derived from an EMBL/GenBank/DDBJ whole genome shotgun (WGS) entry which is preliminary data.</text>
</comment>
<dbReference type="RefSeq" id="WP_331846826.1">
    <property type="nucleotide sequence ID" value="NZ_JAZHPZ010000005.1"/>
</dbReference>
<organism evidence="2 3">
    <name type="scientific">Paenibacillus haidiansis</name>
    <dbReference type="NCBI Taxonomy" id="1574488"/>
    <lineage>
        <taxon>Bacteria</taxon>
        <taxon>Bacillati</taxon>
        <taxon>Bacillota</taxon>
        <taxon>Bacilli</taxon>
        <taxon>Bacillales</taxon>
        <taxon>Paenibacillaceae</taxon>
        <taxon>Paenibacillus</taxon>
    </lineage>
</organism>
<name>A0ABU7VS94_9BACL</name>
<protein>
    <submittedName>
        <fullName evidence="2">Copper amine oxidase N-terminal domain-containing protein</fullName>
    </submittedName>
</protein>
<evidence type="ECO:0000313" key="3">
    <source>
        <dbReference type="Proteomes" id="UP001306950"/>
    </source>
</evidence>
<feature type="domain" description="Copper amine oxidase-like N-terminal" evidence="1">
    <location>
        <begin position="49"/>
        <end position="151"/>
    </location>
</feature>
<dbReference type="Gene3D" id="3.30.457.10">
    <property type="entry name" value="Copper amine oxidase-like, N-terminal domain"/>
    <property type="match status" value="1"/>
</dbReference>
<accession>A0ABU7VS94</accession>
<dbReference type="EMBL" id="JAZHPZ010000005">
    <property type="protein sequence ID" value="MEF2966608.1"/>
    <property type="molecule type" value="Genomic_DNA"/>
</dbReference>
<reference evidence="2 3" key="1">
    <citation type="submission" date="2024-02" db="EMBL/GenBank/DDBJ databases">
        <title>A nitrogen-fixing paenibacillus bacterium.</title>
        <authorList>
            <person name="Zhang W.L."/>
            <person name="Chen S.F."/>
        </authorList>
    </citation>
    <scope>NUCLEOTIDE SEQUENCE [LARGE SCALE GENOMIC DNA]</scope>
    <source>
        <strain evidence="2 3">M1</strain>
    </source>
</reference>
<dbReference type="Pfam" id="PF07833">
    <property type="entry name" value="Cu_amine_oxidN1"/>
    <property type="match status" value="1"/>
</dbReference>
<evidence type="ECO:0000313" key="2">
    <source>
        <dbReference type="EMBL" id="MEF2966608.1"/>
    </source>
</evidence>
<dbReference type="Proteomes" id="UP001306950">
    <property type="component" value="Unassembled WGS sequence"/>
</dbReference>
<dbReference type="InterPro" id="IPR036582">
    <property type="entry name" value="Mao_N_sf"/>
</dbReference>
<evidence type="ECO:0000259" key="1">
    <source>
        <dbReference type="Pfam" id="PF07833"/>
    </source>
</evidence>
<proteinExistence type="predicted"/>
<dbReference type="SUPFAM" id="SSF55383">
    <property type="entry name" value="Copper amine oxidase, domain N"/>
    <property type="match status" value="1"/>
</dbReference>